<dbReference type="OrthoDB" id="9779041at2"/>
<accession>A0A1G8UZM4</accession>
<dbReference type="AlphaFoldDB" id="A0A1G8UZM4"/>
<feature type="domain" description="NAD-dependent epimerase/dehydratase" evidence="2">
    <location>
        <begin position="9"/>
        <end position="227"/>
    </location>
</feature>
<organism evidence="3 4">
    <name type="scientific">Nonomuraea maritima</name>
    <dbReference type="NCBI Taxonomy" id="683260"/>
    <lineage>
        <taxon>Bacteria</taxon>
        <taxon>Bacillati</taxon>
        <taxon>Actinomycetota</taxon>
        <taxon>Actinomycetes</taxon>
        <taxon>Streptosporangiales</taxon>
        <taxon>Streptosporangiaceae</taxon>
        <taxon>Nonomuraea</taxon>
    </lineage>
</organism>
<dbReference type="InterPro" id="IPR001509">
    <property type="entry name" value="Epimerase_deHydtase"/>
</dbReference>
<dbReference type="SUPFAM" id="SSF51735">
    <property type="entry name" value="NAD(P)-binding Rossmann-fold domains"/>
    <property type="match status" value="1"/>
</dbReference>
<reference evidence="3 4" key="1">
    <citation type="submission" date="2016-10" db="EMBL/GenBank/DDBJ databases">
        <authorList>
            <person name="de Groot N.N."/>
        </authorList>
    </citation>
    <scope>NUCLEOTIDE SEQUENCE [LARGE SCALE GENOMIC DNA]</scope>
    <source>
        <strain evidence="3 4">CGMCC 4.5681</strain>
    </source>
</reference>
<dbReference type="PROSITE" id="PS00061">
    <property type="entry name" value="ADH_SHORT"/>
    <property type="match status" value="1"/>
</dbReference>
<evidence type="ECO:0000313" key="3">
    <source>
        <dbReference type="EMBL" id="SDJ58390.1"/>
    </source>
</evidence>
<dbReference type="EMBL" id="FNFB01000002">
    <property type="protein sequence ID" value="SDJ58390.1"/>
    <property type="molecule type" value="Genomic_DNA"/>
</dbReference>
<evidence type="ECO:0000313" key="4">
    <source>
        <dbReference type="Proteomes" id="UP000198683"/>
    </source>
</evidence>
<dbReference type="InterPro" id="IPR020904">
    <property type="entry name" value="Sc_DH/Rdtase_CS"/>
</dbReference>
<proteinExistence type="inferred from homology"/>
<dbReference type="Pfam" id="PF01370">
    <property type="entry name" value="Epimerase"/>
    <property type="match status" value="1"/>
</dbReference>
<gene>
    <name evidence="3" type="ORF">SAMN05421874_102307</name>
</gene>
<dbReference type="Proteomes" id="UP000198683">
    <property type="component" value="Unassembled WGS sequence"/>
</dbReference>
<comment type="similarity">
    <text evidence="1">Belongs to the NAD(P)-dependent epimerase/dehydratase family.</text>
</comment>
<evidence type="ECO:0000256" key="1">
    <source>
        <dbReference type="ARBA" id="ARBA00007637"/>
    </source>
</evidence>
<dbReference type="PANTHER" id="PTHR43000">
    <property type="entry name" value="DTDP-D-GLUCOSE 4,6-DEHYDRATASE-RELATED"/>
    <property type="match status" value="1"/>
</dbReference>
<dbReference type="InterPro" id="IPR036291">
    <property type="entry name" value="NAD(P)-bd_dom_sf"/>
</dbReference>
<dbReference type="RefSeq" id="WP_090760091.1">
    <property type="nucleotide sequence ID" value="NZ_FNFB01000002.1"/>
</dbReference>
<protein>
    <submittedName>
        <fullName evidence="3">UDP-glucose 4-epimerase</fullName>
    </submittedName>
</protein>
<evidence type="ECO:0000259" key="2">
    <source>
        <dbReference type="Pfam" id="PF01370"/>
    </source>
</evidence>
<sequence>MPELDGTRVLVTGGSGFIGRRLVAALLDRGAEVVVADLVEHPDKAVECIVGDLCDPQVRQKVVTPGLDAVIHLAAVTSVLQSVKDPAGTYQLNVEATAGLLELSRERGVPAFLLASTNAVTGDVGTQAISEGLAPRPLTPYGATKAAGEMLLNAYAQSYGMQTASLRFANVYGPGMRHKDSFVPRLMRAAAAGAGVQVYGDGLQLRDYVHVDDVVQAVLLAWRVRHNGPLVVGSGRSVSVNELIDAARQVTGKPIPVEHVPAKQGEMPAVVLDISRARALGYEPSHDLTTGMAGVWPDFSGEQRDDEDPA</sequence>
<keyword evidence="4" id="KW-1185">Reference proteome</keyword>
<dbReference type="STRING" id="683260.SAMN05421874_102307"/>
<dbReference type="Gene3D" id="3.40.50.720">
    <property type="entry name" value="NAD(P)-binding Rossmann-like Domain"/>
    <property type="match status" value="1"/>
</dbReference>
<name>A0A1G8UZM4_9ACTN</name>